<protein>
    <submittedName>
        <fullName evidence="4">Phospholipase</fullName>
    </submittedName>
</protein>
<organism evidence="4">
    <name type="scientific">Dictyoglomus thermophilum</name>
    <dbReference type="NCBI Taxonomy" id="14"/>
    <lineage>
        <taxon>Bacteria</taxon>
        <taxon>Pseudomonadati</taxon>
        <taxon>Dictyoglomota</taxon>
        <taxon>Dictyoglomia</taxon>
        <taxon>Dictyoglomales</taxon>
        <taxon>Dictyoglomaceae</taxon>
        <taxon>Dictyoglomus</taxon>
    </lineage>
</organism>
<dbReference type="Pfam" id="PF00326">
    <property type="entry name" value="Peptidase_S9"/>
    <property type="match status" value="1"/>
</dbReference>
<feature type="domain" description="Peptidase S9 prolyl oligopeptidase catalytic" evidence="2">
    <location>
        <begin position="267"/>
        <end position="328"/>
    </location>
</feature>
<keyword evidence="1" id="KW-0732">Signal</keyword>
<dbReference type="PANTHER" id="PTHR43037:SF1">
    <property type="entry name" value="BLL1128 PROTEIN"/>
    <property type="match status" value="1"/>
</dbReference>
<gene>
    <name evidence="4" type="ORF">ENW00_09375</name>
</gene>
<evidence type="ECO:0000313" key="4">
    <source>
        <dbReference type="EMBL" id="HFX14331.1"/>
    </source>
</evidence>
<dbReference type="Gene3D" id="3.40.50.1820">
    <property type="entry name" value="alpha/beta hydrolase"/>
    <property type="match status" value="1"/>
</dbReference>
<dbReference type="PANTHER" id="PTHR43037">
    <property type="entry name" value="UNNAMED PRODUCT-RELATED"/>
    <property type="match status" value="1"/>
</dbReference>
<proteinExistence type="predicted"/>
<dbReference type="InterPro" id="IPR050955">
    <property type="entry name" value="Plant_Biomass_Hydrol_Est"/>
</dbReference>
<dbReference type="GO" id="GO:0008236">
    <property type="term" value="F:serine-type peptidase activity"/>
    <property type="evidence" value="ECO:0007669"/>
    <property type="project" value="InterPro"/>
</dbReference>
<comment type="caution">
    <text evidence="4">The sequence shown here is derived from an EMBL/GenBank/DDBJ whole genome shotgun (WGS) entry which is preliminary data.</text>
</comment>
<evidence type="ECO:0000259" key="2">
    <source>
        <dbReference type="Pfam" id="PF00326"/>
    </source>
</evidence>
<name>A0A7C3MLZ9_DICTH</name>
<dbReference type="InterPro" id="IPR041172">
    <property type="entry name" value="EstA_Ig-like_N"/>
</dbReference>
<dbReference type="SUPFAM" id="SSF53474">
    <property type="entry name" value="alpha/beta-Hydrolases"/>
    <property type="match status" value="1"/>
</dbReference>
<feature type="domain" description="Esterase Ig-like N-terminal" evidence="3">
    <location>
        <begin position="27"/>
        <end position="145"/>
    </location>
</feature>
<dbReference type="Gene3D" id="2.60.40.2180">
    <property type="match status" value="1"/>
</dbReference>
<reference evidence="4" key="1">
    <citation type="journal article" date="2020" name="mSystems">
        <title>Genome- and Community-Level Interaction Insights into Carbon Utilization and Element Cycling Functions of Hydrothermarchaeota in Hydrothermal Sediment.</title>
        <authorList>
            <person name="Zhou Z."/>
            <person name="Liu Y."/>
            <person name="Xu W."/>
            <person name="Pan J."/>
            <person name="Luo Z.H."/>
            <person name="Li M."/>
        </authorList>
    </citation>
    <scope>NUCLEOTIDE SEQUENCE [LARGE SCALE GENOMIC DNA]</scope>
    <source>
        <strain evidence="4">SpSt-81</strain>
    </source>
</reference>
<accession>A0A7C3MLZ9</accession>
<dbReference type="Pfam" id="PF18435">
    <property type="entry name" value="EstA_Ig_like"/>
    <property type="match status" value="1"/>
</dbReference>
<dbReference type="AlphaFoldDB" id="A0A7C3MLZ9"/>
<evidence type="ECO:0000259" key="3">
    <source>
        <dbReference type="Pfam" id="PF18435"/>
    </source>
</evidence>
<dbReference type="InterPro" id="IPR001375">
    <property type="entry name" value="Peptidase_S9_cat"/>
</dbReference>
<dbReference type="EMBL" id="DTIN01000043">
    <property type="protein sequence ID" value="HFX14331.1"/>
    <property type="molecule type" value="Genomic_DNA"/>
</dbReference>
<sequence>MRSKIFIFLLLVLLLLEVSFSMDEVKSITLVTKVFPEGEKVYAVVIEYAYEVDGNRLAPNIFEVESKIGNMGKRTVKRVYANSDGRLVMNFFANRGRYVIIELDPKDMNAITTYFDNNRFLTGRHKLEYLVTQKTDIYSIDGKKIPTFSLENTHEKHLIIDDFIAELYHDKELNVDLPYRLFIPKNTDSSKVYPLVVFLHGAGERGNDNYLPLAGNRGAIVWAEPGHQAEHPCFVLAPQCPPYSSWTGLITGGNPFKANKELLAVANLIKDLISKYNIDKNRIYITGLSMGGYGTFAILMEHPELFAAAIPICGGGDLNRVDRIKDIPMWVFHAEDDPLVPVFLSREIVRKLVDIGGKVKYTEFPKDYLESIGYHPHASWVPAYESEEVVDWLFSNSK</sequence>
<dbReference type="GO" id="GO:0006508">
    <property type="term" value="P:proteolysis"/>
    <property type="evidence" value="ECO:0007669"/>
    <property type="project" value="InterPro"/>
</dbReference>
<dbReference type="InterPro" id="IPR029058">
    <property type="entry name" value="AB_hydrolase_fold"/>
</dbReference>
<evidence type="ECO:0000256" key="1">
    <source>
        <dbReference type="ARBA" id="ARBA00022729"/>
    </source>
</evidence>